<dbReference type="Gene3D" id="3.40.50.300">
    <property type="entry name" value="P-loop containing nucleotide triphosphate hydrolases"/>
    <property type="match status" value="2"/>
</dbReference>
<dbReference type="Gene3D" id="2.40.50.140">
    <property type="entry name" value="Nucleic acid-binding proteins"/>
    <property type="match status" value="2"/>
</dbReference>
<evidence type="ECO:0000259" key="4">
    <source>
        <dbReference type="Pfam" id="PF05970"/>
    </source>
</evidence>
<dbReference type="Pfam" id="PF02721">
    <property type="entry name" value="DUF223"/>
    <property type="match status" value="1"/>
</dbReference>
<comment type="similarity">
    <text evidence="1">Belongs to the helicase family.</text>
</comment>
<evidence type="ECO:0000259" key="3">
    <source>
        <dbReference type="Pfam" id="PF02721"/>
    </source>
</evidence>
<keyword evidence="7" id="KW-1185">Reference proteome</keyword>
<dbReference type="InterPro" id="IPR010285">
    <property type="entry name" value="DNA_helicase_pif1-like_DEAD"/>
</dbReference>
<dbReference type="Pfam" id="PF21530">
    <property type="entry name" value="Pif1_2B_dom"/>
    <property type="match status" value="1"/>
</dbReference>
<feature type="compositionally biased region" description="Basic and acidic residues" evidence="2">
    <location>
        <begin position="11"/>
        <end position="20"/>
    </location>
</feature>
<comment type="cofactor">
    <cofactor evidence="1">
        <name>Mg(2+)</name>
        <dbReference type="ChEBI" id="CHEBI:18420"/>
    </cofactor>
</comment>
<feature type="domain" description="DNA helicase Pif1-like 2B" evidence="6">
    <location>
        <begin position="1512"/>
        <end position="1555"/>
    </location>
</feature>
<keyword evidence="1" id="KW-0233">DNA recombination</keyword>
<name>A0ABM4UF33_COFAR</name>
<evidence type="ECO:0000259" key="5">
    <source>
        <dbReference type="Pfam" id="PF14214"/>
    </source>
</evidence>
<keyword evidence="1" id="KW-0227">DNA damage</keyword>
<dbReference type="InterPro" id="IPR012340">
    <property type="entry name" value="NA-bd_OB-fold"/>
</dbReference>
<dbReference type="InterPro" id="IPR025476">
    <property type="entry name" value="Helitron_helicase-like"/>
</dbReference>
<dbReference type="GeneID" id="140007076"/>
<keyword evidence="1" id="KW-0067">ATP-binding</keyword>
<comment type="catalytic activity">
    <reaction evidence="1">
        <text>ATP + H2O = ADP + phosphate + H(+)</text>
        <dbReference type="Rhea" id="RHEA:13065"/>
        <dbReference type="ChEBI" id="CHEBI:15377"/>
        <dbReference type="ChEBI" id="CHEBI:15378"/>
        <dbReference type="ChEBI" id="CHEBI:30616"/>
        <dbReference type="ChEBI" id="CHEBI:43474"/>
        <dbReference type="ChEBI" id="CHEBI:456216"/>
        <dbReference type="EC" id="5.6.2.3"/>
    </reaction>
</comment>
<proteinExistence type="inferred from homology"/>
<feature type="domain" description="Replication protein A 70 kDa DNA-binding subunit B/D first OB fold" evidence="3">
    <location>
        <begin position="1682"/>
        <end position="1778"/>
    </location>
</feature>
<feature type="domain" description="DNA helicase Pif1-like DEAD-box helicase" evidence="4">
    <location>
        <begin position="1214"/>
        <end position="1419"/>
    </location>
</feature>
<dbReference type="InterPro" id="IPR027417">
    <property type="entry name" value="P-loop_NTPase"/>
</dbReference>
<dbReference type="Pfam" id="PF05970">
    <property type="entry name" value="PIF1"/>
    <property type="match status" value="1"/>
</dbReference>
<feature type="region of interest" description="Disordered" evidence="2">
    <location>
        <begin position="1"/>
        <end position="50"/>
    </location>
</feature>
<evidence type="ECO:0000313" key="8">
    <source>
        <dbReference type="RefSeq" id="XP_071905883.1"/>
    </source>
</evidence>
<dbReference type="CDD" id="cd18809">
    <property type="entry name" value="SF1_C_RecD"/>
    <property type="match status" value="1"/>
</dbReference>
<dbReference type="InterPro" id="IPR049163">
    <property type="entry name" value="Pif1-like_2B_dom"/>
</dbReference>
<evidence type="ECO:0000313" key="7">
    <source>
        <dbReference type="Proteomes" id="UP001652660"/>
    </source>
</evidence>
<keyword evidence="1" id="KW-0234">DNA repair</keyword>
<organism evidence="7 8">
    <name type="scientific">Coffea arabica</name>
    <name type="common">Arabian coffee</name>
    <dbReference type="NCBI Taxonomy" id="13443"/>
    <lineage>
        <taxon>Eukaryota</taxon>
        <taxon>Viridiplantae</taxon>
        <taxon>Streptophyta</taxon>
        <taxon>Embryophyta</taxon>
        <taxon>Tracheophyta</taxon>
        <taxon>Spermatophyta</taxon>
        <taxon>Magnoliopsida</taxon>
        <taxon>eudicotyledons</taxon>
        <taxon>Gunneridae</taxon>
        <taxon>Pentapetalae</taxon>
        <taxon>asterids</taxon>
        <taxon>lamiids</taxon>
        <taxon>Gentianales</taxon>
        <taxon>Rubiaceae</taxon>
        <taxon>Ixoroideae</taxon>
        <taxon>Gardenieae complex</taxon>
        <taxon>Bertiereae - Coffeeae clade</taxon>
        <taxon>Coffeeae</taxon>
        <taxon>Coffea</taxon>
    </lineage>
</organism>
<dbReference type="SUPFAM" id="SSF52540">
    <property type="entry name" value="P-loop containing nucleoside triphosphate hydrolases"/>
    <property type="match status" value="2"/>
</dbReference>
<dbReference type="Pfam" id="PF14214">
    <property type="entry name" value="Helitron_like_N"/>
    <property type="match status" value="1"/>
</dbReference>
<feature type="domain" description="Helitron helicase-like" evidence="5">
    <location>
        <begin position="578"/>
        <end position="759"/>
    </location>
</feature>
<evidence type="ECO:0000259" key="6">
    <source>
        <dbReference type="Pfam" id="PF21530"/>
    </source>
</evidence>
<gene>
    <name evidence="8" type="primary">LOC140007076</name>
</gene>
<dbReference type="PANTHER" id="PTHR10492:SF57">
    <property type="entry name" value="ATP-DEPENDENT DNA HELICASE"/>
    <property type="match status" value="1"/>
</dbReference>
<dbReference type="SUPFAM" id="SSF50249">
    <property type="entry name" value="Nucleic acid-binding proteins"/>
    <property type="match status" value="1"/>
</dbReference>
<dbReference type="PANTHER" id="PTHR10492">
    <property type="match status" value="1"/>
</dbReference>
<accession>A0ABM4UF33</accession>
<evidence type="ECO:0000256" key="1">
    <source>
        <dbReference type="RuleBase" id="RU363044"/>
    </source>
</evidence>
<dbReference type="Proteomes" id="UP001652660">
    <property type="component" value="Chromosome 5e"/>
</dbReference>
<dbReference type="EC" id="5.6.2.3" evidence="1"/>
<dbReference type="InterPro" id="IPR003871">
    <property type="entry name" value="RFA1B/D_OB_1st"/>
</dbReference>
<sequence>MSCSKLSITDDPDKLREKKDKRNRKKREKFAALSVEEKQAQRKKNREAYHRKKLEKILSKSLPQQFQEASQSPVSASVIRSLSPQQCSHALNDKVIQAIGSQTSKLNDNVHGIIGCNQGDSRSEFSHSHFTEHFTGAPKPGIRISPSANNSDELASAQLGRKLKEQISCFSSYEKGSASNCGTQHTCVATDMLHNADKSFICMNCYKFLTEIAEQTSDLSAILPMYQLYQVPDNCSAKTRRIAVPTFSLAELIAKSIGNQPVDGVHALKFINHQADRLPAKADCQYCGGKKMHSETPNFCCSDGQVVLHENKLPDILVELFTGHSDEALSFRTYVRTYNNMFAFTSFGVHYDKSLCKRTNGIYTFKVQGQSYHFIKDLIPHGGSGLYLQLYFHDTDHELQNRMAVSERLTESIVMKIMEVMKSNPYACFLRSLRNVPNLDSYQIVLKSHSQNDQRVFNHPTASQVAALWTETESSGTSYARHIKIYTKEGRDHLVQYYYGCYDPLQYPLLFALGETGWHPGIRRFVRENAKKRKRSVQRNKPTAVLTNFKSAEDMISAEEEVSNDPENNGEFVSMREYYAYKLQIRDKYSPNILNTGRLLQQYVVDMYIKIESQRLDYYKSKQEFIRREQLQGVMDSVITGQCQASKVGQRVVLPASFIGGPRDMRRRYVDAMALVQKFGKPDLFITMTCNPSWPEIKNLMLSTDEAHNRPDLLTRIFHAKLDVLKQELFKKEIFGSVAAYTYVIEFQKRGLPHAHFLIILKPCSKLYSTDSYDRIVSAEIPDESKNPHLFNMVRRHMIHGPCGKRNPTNVCMRGEHQKKCRNNYPKPFADKTFHGDNTYPTYRRRNNGYKMMVRGHELDNRWVVPYNPYLLAKFNCHLNVEICSTVKAVKYMYKYIYKGHDKIHFVLNSQDSNQLNSDGHVCAIDEIKDYQSARWVCAVEGIWRIYRFLLFQIHPAVIHLQLHLQNCQALNFREDQDLRDIVANRFAKRTMLTEFFYMNSTDSLAQNLKCTYKQFPEHFVWYPGRRKWEPRKQKDSIGRIVTANPMEGERYFLRLLLTNVKSPTSFDDLRTINGAYVRTFREAAILRGYFESDKSQQQCLQEAAMYHMPYTLRRLFATLLVHFPPSNARYLWEQFEEPLSQDISRTPQVSVDQIRFQVLYQINQFLQSMGKDINEYALVPNIMNFDSLNNNTRDIIAETTISVPEHDLLAIEQLNADQKKVFDIIINAVFVEKKGAFFIDGPGGTGKTFLYRALLAEIRSKGHIALATASCGVAASILPGGRTAHSRFKIPISGTRDKQCRISKQSSLAKLLQSAILIIWDEAPMTHKTSIESVDKILRDIMDCNNLFGSKVIVFGGDFRQVLPVVTKGSKSEFIDASIVNSYIWPQLHKLHLTQNMRARYDAEFTEYLLRIGNGTEPFISKNSIQIPASMLIRYTNEEESMNTLIRTVFPDLNAFCQDNFSAINRAILTTKNDFVDQINHRLIVQFKGQLQEYTSRDKCIDSSEQTIMEDLLNSLTPNGFPPHKLLLKPYCPIMLLRNIDPPQGLCNGTRLICKSLSSNIIHAVITCGEFAGKEVFIHRICFRAENNSDSPVSFERIQFPVRPCFAMTINKAQGQTLDFVGIYLREPVFSHGQLYVAMSRAKNSSSIKILIKPSIFDDQEDSITENIVYTEEEKNIISFAEIIPGLQNWTTMVQVLDKQKPLLSKAGNRYQKLILIDEQGSTVEAMIYKSDIEFFRNHFQLYKRYILCNARVEYTPSEYSTHPNQCTWYIDNSTVVQAVNEVEPPQIPAVFRFSPYRRFYQHMDDNTDIDVLGIVAEVHPRIQRATTATREVVLIDKSMMPVILTLWGEHETDEGQALANIIDTMPLIVTLRIKHVN</sequence>
<protein>
    <recommendedName>
        <fullName evidence="1">ATP-dependent DNA helicase</fullName>
        <ecNumber evidence="1">5.6.2.3</ecNumber>
    </recommendedName>
</protein>
<dbReference type="RefSeq" id="XP_071905883.1">
    <property type="nucleotide sequence ID" value="XM_072049782.1"/>
</dbReference>
<evidence type="ECO:0000256" key="2">
    <source>
        <dbReference type="SAM" id="MobiDB-lite"/>
    </source>
</evidence>
<keyword evidence="1" id="KW-0378">Hydrolase</keyword>
<feature type="compositionally biased region" description="Basic residues" evidence="2">
    <location>
        <begin position="41"/>
        <end position="50"/>
    </location>
</feature>
<keyword evidence="1" id="KW-0547">Nucleotide-binding</keyword>
<keyword evidence="1" id="KW-0347">Helicase</keyword>
<reference evidence="8" key="1">
    <citation type="submission" date="2025-08" db="UniProtKB">
        <authorList>
            <consortium name="RefSeq"/>
        </authorList>
    </citation>
    <scope>IDENTIFICATION</scope>
    <source>
        <tissue evidence="8">Leaves</tissue>
    </source>
</reference>